<sequence>MSQEGSVTGYTMYWYQQKAGQAPQFVVLNTNDRDLLIMFWPPLVLLLVICYSGSKAQSAPSQPASASVAPGNTVKRSCSSISGYVDWYQQKPGNAPRFLLYYYSESSKGSGSGVPSRFSGSKDSSGNTCYLTITGALAEDEADYYCAYWPGSAYHSDAVR</sequence>
<keyword evidence="2" id="KW-1185">Reference proteome</keyword>
<protein>
    <submittedName>
        <fullName evidence="1">Uncharacterized protein</fullName>
    </submittedName>
</protein>
<evidence type="ECO:0000313" key="2">
    <source>
        <dbReference type="Proteomes" id="UP000827872"/>
    </source>
</evidence>
<evidence type="ECO:0000313" key="1">
    <source>
        <dbReference type="EMBL" id="KAH8012296.1"/>
    </source>
</evidence>
<comment type="caution">
    <text evidence="1">The sequence shown here is derived from an EMBL/GenBank/DDBJ whole genome shotgun (WGS) entry which is preliminary data.</text>
</comment>
<dbReference type="EMBL" id="CM037626">
    <property type="protein sequence ID" value="KAH8012296.1"/>
    <property type="molecule type" value="Genomic_DNA"/>
</dbReference>
<accession>A0ACB8FYM1</accession>
<dbReference type="Proteomes" id="UP000827872">
    <property type="component" value="Linkage Group LG13"/>
</dbReference>
<name>A0ACB8FYM1_9SAUR</name>
<reference evidence="1" key="1">
    <citation type="submission" date="2021-08" db="EMBL/GenBank/DDBJ databases">
        <title>The first chromosome-level gecko genome reveals the dynamic sex chromosomes of Neotropical dwarf geckos (Sphaerodactylidae: Sphaerodactylus).</title>
        <authorList>
            <person name="Pinto B.J."/>
            <person name="Keating S.E."/>
            <person name="Gamble T."/>
        </authorList>
    </citation>
    <scope>NUCLEOTIDE SEQUENCE</scope>
    <source>
        <strain evidence="1">TG3544</strain>
    </source>
</reference>
<proteinExistence type="predicted"/>
<gene>
    <name evidence="1" type="ORF">K3G42_016066</name>
</gene>
<organism evidence="1 2">
    <name type="scientific">Sphaerodactylus townsendi</name>
    <dbReference type="NCBI Taxonomy" id="933632"/>
    <lineage>
        <taxon>Eukaryota</taxon>
        <taxon>Metazoa</taxon>
        <taxon>Chordata</taxon>
        <taxon>Craniata</taxon>
        <taxon>Vertebrata</taxon>
        <taxon>Euteleostomi</taxon>
        <taxon>Lepidosauria</taxon>
        <taxon>Squamata</taxon>
        <taxon>Bifurcata</taxon>
        <taxon>Gekkota</taxon>
        <taxon>Sphaerodactylidae</taxon>
        <taxon>Sphaerodactylus</taxon>
    </lineage>
</organism>